<gene>
    <name evidence="22" type="ORF">H8E29_01900</name>
</gene>
<evidence type="ECO:0000256" key="11">
    <source>
        <dbReference type="ARBA" id="ARBA00022741"/>
    </source>
</evidence>
<evidence type="ECO:0000256" key="19">
    <source>
        <dbReference type="SAM" id="Coils"/>
    </source>
</evidence>
<feature type="domain" description="Histidine kinase" evidence="21">
    <location>
        <begin position="297"/>
        <end position="494"/>
    </location>
</feature>
<dbReference type="GO" id="GO:0016020">
    <property type="term" value="C:membrane"/>
    <property type="evidence" value="ECO:0007669"/>
    <property type="project" value="InterPro"/>
</dbReference>
<dbReference type="SMART" id="SM00387">
    <property type="entry name" value="HATPase_c"/>
    <property type="match status" value="1"/>
</dbReference>
<keyword evidence="9" id="KW-0808">Transferase</keyword>
<evidence type="ECO:0000256" key="17">
    <source>
        <dbReference type="ARBA" id="ARBA00024827"/>
    </source>
</evidence>
<keyword evidence="20" id="KW-0472">Membrane</keyword>
<dbReference type="AlphaFoldDB" id="A0A8J6NI09"/>
<evidence type="ECO:0000256" key="10">
    <source>
        <dbReference type="ARBA" id="ARBA00022723"/>
    </source>
</evidence>
<proteinExistence type="predicted"/>
<protein>
    <recommendedName>
        <fullName evidence="5">Oxygen sensor histidine kinase NreB</fullName>
        <ecNumber evidence="4">2.7.13.3</ecNumber>
    </recommendedName>
    <alternativeName>
        <fullName evidence="18">Nitrogen regulation protein B</fullName>
    </alternativeName>
</protein>
<dbReference type="InterPro" id="IPR005467">
    <property type="entry name" value="His_kinase_dom"/>
</dbReference>
<evidence type="ECO:0000256" key="15">
    <source>
        <dbReference type="ARBA" id="ARBA00023012"/>
    </source>
</evidence>
<evidence type="ECO:0000256" key="8">
    <source>
        <dbReference type="ARBA" id="ARBA00022553"/>
    </source>
</evidence>
<feature type="transmembrane region" description="Helical" evidence="20">
    <location>
        <begin position="37"/>
        <end position="57"/>
    </location>
</feature>
<evidence type="ECO:0000256" key="6">
    <source>
        <dbReference type="ARBA" id="ARBA00022485"/>
    </source>
</evidence>
<organism evidence="22 23">
    <name type="scientific">Candidatus Desulfolinea nitratireducens</name>
    <dbReference type="NCBI Taxonomy" id="2841698"/>
    <lineage>
        <taxon>Bacteria</taxon>
        <taxon>Bacillati</taxon>
        <taxon>Chloroflexota</taxon>
        <taxon>Anaerolineae</taxon>
        <taxon>Anaerolineales</taxon>
        <taxon>Anaerolineales incertae sedis</taxon>
        <taxon>Candidatus Desulfolinea</taxon>
    </lineage>
</organism>
<feature type="transmembrane region" description="Helical" evidence="20">
    <location>
        <begin position="116"/>
        <end position="136"/>
    </location>
</feature>
<keyword evidence="16" id="KW-0411">Iron-sulfur</keyword>
<dbReference type="Gene3D" id="1.20.5.1930">
    <property type="match status" value="1"/>
</dbReference>
<comment type="catalytic activity">
    <reaction evidence="1">
        <text>ATP + protein L-histidine = ADP + protein N-phospho-L-histidine.</text>
        <dbReference type="EC" id="2.7.13.3"/>
    </reaction>
</comment>
<dbReference type="PANTHER" id="PTHR24421:SF10">
    <property type="entry name" value="NITRATE_NITRITE SENSOR PROTEIN NARQ"/>
    <property type="match status" value="1"/>
</dbReference>
<keyword evidence="20" id="KW-1133">Transmembrane helix</keyword>
<dbReference type="GO" id="GO:0051539">
    <property type="term" value="F:4 iron, 4 sulfur cluster binding"/>
    <property type="evidence" value="ECO:0007669"/>
    <property type="project" value="UniProtKB-KW"/>
</dbReference>
<feature type="transmembrane region" description="Helical" evidence="20">
    <location>
        <begin position="186"/>
        <end position="205"/>
    </location>
</feature>
<keyword evidence="11" id="KW-0547">Nucleotide-binding</keyword>
<dbReference type="InterPro" id="IPR003594">
    <property type="entry name" value="HATPase_dom"/>
</dbReference>
<dbReference type="Gene3D" id="3.30.565.10">
    <property type="entry name" value="Histidine kinase-like ATPase, C-terminal domain"/>
    <property type="match status" value="1"/>
</dbReference>
<evidence type="ECO:0000256" key="13">
    <source>
        <dbReference type="ARBA" id="ARBA00022840"/>
    </source>
</evidence>
<dbReference type="Proteomes" id="UP000614469">
    <property type="component" value="Unassembled WGS sequence"/>
</dbReference>
<reference evidence="22 23" key="1">
    <citation type="submission" date="2020-08" db="EMBL/GenBank/DDBJ databases">
        <title>Bridging the membrane lipid divide: bacteria of the FCB group superphylum have the potential to synthesize archaeal ether lipids.</title>
        <authorList>
            <person name="Villanueva L."/>
            <person name="Von Meijenfeldt F.A.B."/>
            <person name="Westbye A.B."/>
            <person name="Yadav S."/>
            <person name="Hopmans E.C."/>
            <person name="Dutilh B.E."/>
            <person name="Sinninghe Damste J.S."/>
        </authorList>
    </citation>
    <scope>NUCLEOTIDE SEQUENCE [LARGE SCALE GENOMIC DNA]</scope>
    <source>
        <strain evidence="22">NIOZ-UU36</strain>
    </source>
</reference>
<dbReference type="EMBL" id="JACNJN010000037">
    <property type="protein sequence ID" value="MBC8333992.1"/>
    <property type="molecule type" value="Genomic_DNA"/>
</dbReference>
<dbReference type="InterPro" id="IPR004358">
    <property type="entry name" value="Sig_transdc_His_kin-like_C"/>
</dbReference>
<keyword evidence="6" id="KW-0004">4Fe-4S</keyword>
<comment type="cofactor">
    <cofactor evidence="2">
        <name>[4Fe-4S] cluster</name>
        <dbReference type="ChEBI" id="CHEBI:49883"/>
    </cofactor>
</comment>
<evidence type="ECO:0000256" key="12">
    <source>
        <dbReference type="ARBA" id="ARBA00022777"/>
    </source>
</evidence>
<name>A0A8J6NI09_9CHLR</name>
<evidence type="ECO:0000256" key="16">
    <source>
        <dbReference type="ARBA" id="ARBA00023014"/>
    </source>
</evidence>
<dbReference type="GO" id="GO:0046872">
    <property type="term" value="F:metal ion binding"/>
    <property type="evidence" value="ECO:0007669"/>
    <property type="project" value="UniProtKB-KW"/>
</dbReference>
<keyword evidence="19" id="KW-0175">Coiled coil</keyword>
<keyword evidence="15" id="KW-0902">Two-component regulatory system</keyword>
<feature type="coiled-coil region" evidence="19">
    <location>
        <begin position="249"/>
        <end position="308"/>
    </location>
</feature>
<keyword evidence="13" id="KW-0067">ATP-binding</keyword>
<dbReference type="SUPFAM" id="SSF55874">
    <property type="entry name" value="ATPase domain of HSP90 chaperone/DNA topoisomerase II/histidine kinase"/>
    <property type="match status" value="1"/>
</dbReference>
<comment type="subcellular location">
    <subcellularLocation>
        <location evidence="3">Cytoplasm</location>
    </subcellularLocation>
</comment>
<evidence type="ECO:0000256" key="9">
    <source>
        <dbReference type="ARBA" id="ARBA00022679"/>
    </source>
</evidence>
<dbReference type="InterPro" id="IPR036890">
    <property type="entry name" value="HATPase_C_sf"/>
</dbReference>
<dbReference type="EC" id="2.7.13.3" evidence="4"/>
<dbReference type="InterPro" id="IPR011712">
    <property type="entry name" value="Sig_transdc_His_kin_sub3_dim/P"/>
</dbReference>
<dbReference type="PRINTS" id="PR00344">
    <property type="entry name" value="BCTRLSENSOR"/>
</dbReference>
<evidence type="ECO:0000256" key="14">
    <source>
        <dbReference type="ARBA" id="ARBA00023004"/>
    </source>
</evidence>
<evidence type="ECO:0000256" key="3">
    <source>
        <dbReference type="ARBA" id="ARBA00004496"/>
    </source>
</evidence>
<feature type="transmembrane region" description="Helical" evidence="20">
    <location>
        <begin position="148"/>
        <end position="165"/>
    </location>
</feature>
<feature type="transmembrane region" description="Helical" evidence="20">
    <location>
        <begin position="6"/>
        <end position="30"/>
    </location>
</feature>
<comment type="caution">
    <text evidence="22">The sequence shown here is derived from an EMBL/GenBank/DDBJ whole genome shotgun (WGS) entry which is preliminary data.</text>
</comment>
<dbReference type="GO" id="GO:0005524">
    <property type="term" value="F:ATP binding"/>
    <property type="evidence" value="ECO:0007669"/>
    <property type="project" value="UniProtKB-KW"/>
</dbReference>
<keyword evidence="10" id="KW-0479">Metal-binding</keyword>
<dbReference type="GO" id="GO:0005737">
    <property type="term" value="C:cytoplasm"/>
    <property type="evidence" value="ECO:0007669"/>
    <property type="project" value="UniProtKB-SubCell"/>
</dbReference>
<evidence type="ECO:0000259" key="21">
    <source>
        <dbReference type="PROSITE" id="PS50109"/>
    </source>
</evidence>
<comment type="function">
    <text evidence="17">Member of the two-component regulatory system NreB/NreC involved in the control of dissimilatory nitrate/nitrite reduction in response to oxygen. NreB functions as a direct oxygen sensor histidine kinase which is autophosphorylated, in the absence of oxygen, probably at the conserved histidine residue, and transfers its phosphate group probably to a conserved aspartate residue of NreC. NreB/NreC activates the expression of the nitrate (narGHJI) and nitrite (nir) reductase operons, as well as the putative nitrate transporter gene narT.</text>
</comment>
<evidence type="ECO:0000313" key="22">
    <source>
        <dbReference type="EMBL" id="MBC8333992.1"/>
    </source>
</evidence>
<keyword evidence="7" id="KW-0963">Cytoplasm</keyword>
<keyword evidence="20" id="KW-0812">Transmembrane</keyword>
<dbReference type="GO" id="GO:0046983">
    <property type="term" value="F:protein dimerization activity"/>
    <property type="evidence" value="ECO:0007669"/>
    <property type="project" value="InterPro"/>
</dbReference>
<dbReference type="Pfam" id="PF07730">
    <property type="entry name" value="HisKA_3"/>
    <property type="match status" value="1"/>
</dbReference>
<evidence type="ECO:0000256" key="4">
    <source>
        <dbReference type="ARBA" id="ARBA00012438"/>
    </source>
</evidence>
<evidence type="ECO:0000256" key="20">
    <source>
        <dbReference type="SAM" id="Phobius"/>
    </source>
</evidence>
<evidence type="ECO:0000256" key="2">
    <source>
        <dbReference type="ARBA" id="ARBA00001966"/>
    </source>
</evidence>
<dbReference type="Pfam" id="PF02518">
    <property type="entry name" value="HATPase_c"/>
    <property type="match status" value="1"/>
</dbReference>
<dbReference type="CDD" id="cd16917">
    <property type="entry name" value="HATPase_UhpB-NarQ-NarX-like"/>
    <property type="match status" value="1"/>
</dbReference>
<evidence type="ECO:0000256" key="18">
    <source>
        <dbReference type="ARBA" id="ARBA00030800"/>
    </source>
</evidence>
<dbReference type="PROSITE" id="PS50109">
    <property type="entry name" value="HIS_KIN"/>
    <property type="match status" value="1"/>
</dbReference>
<dbReference type="InterPro" id="IPR050482">
    <property type="entry name" value="Sensor_HK_TwoCompSys"/>
</dbReference>
<keyword evidence="12 22" id="KW-0418">Kinase</keyword>
<sequence>MLGQEYSLLSFIIYFIYGLAFFVMGVALLLETSRSPSLAEVNLLWPLAIFGIIHGMHEWVEFFMEQALWMGAEISNTIAWVRLILLGISFLSLMIYGIQASNLHKRKTILRLRLQIAVLSIYLLAIIFNTIITYNAVQAEHLVLTNNLLRYLIAVPAAVLASVGLRRQAKEAQQDDRNQLVANLNWAAFGFGIYGLSQLFVSPLATFPARYINSQAFFLFTGIPLEAVRTLAALVITIGLVRAIQAIEIERQEQLSSVQEARVQALEQVQGELAAREELRRELLRHTVQAQEDERARISRELHDETAQVLSAFSLELAALSHRLDEESGDLLPRLAHLQNLSKDMSQGIYRLVHDLRPAQLDDFGLVPALQNLIGRECCQMELDVSLNVEGTSQRVDPLIETVLFRVAQSALRNVSLHAETEKAEVKICFAEDSVTLDIQDNGIGFEPAGPFIPPSGWGLAGMRERVESVDGQFQLDSSPGKGTTIKITIPCATTHTKDEEQAK</sequence>
<accession>A0A8J6NI09</accession>
<keyword evidence="14" id="KW-0408">Iron</keyword>
<dbReference type="GO" id="GO:0000155">
    <property type="term" value="F:phosphorelay sensor kinase activity"/>
    <property type="evidence" value="ECO:0007669"/>
    <property type="project" value="InterPro"/>
</dbReference>
<evidence type="ECO:0000256" key="7">
    <source>
        <dbReference type="ARBA" id="ARBA00022490"/>
    </source>
</evidence>
<evidence type="ECO:0000256" key="5">
    <source>
        <dbReference type="ARBA" id="ARBA00017322"/>
    </source>
</evidence>
<evidence type="ECO:0000256" key="1">
    <source>
        <dbReference type="ARBA" id="ARBA00000085"/>
    </source>
</evidence>
<feature type="transmembrane region" description="Helical" evidence="20">
    <location>
        <begin position="77"/>
        <end position="96"/>
    </location>
</feature>
<dbReference type="PANTHER" id="PTHR24421">
    <property type="entry name" value="NITRATE/NITRITE SENSOR PROTEIN NARX-RELATED"/>
    <property type="match status" value="1"/>
</dbReference>
<keyword evidence="8" id="KW-0597">Phosphoprotein</keyword>
<evidence type="ECO:0000313" key="23">
    <source>
        <dbReference type="Proteomes" id="UP000614469"/>
    </source>
</evidence>